<name>A0AAV5RCD9_STABA</name>
<dbReference type="Gene3D" id="1.10.4160.10">
    <property type="entry name" value="Hydantoin permease"/>
    <property type="match status" value="1"/>
</dbReference>
<comment type="similarity">
    <text evidence="2">Belongs to the purine-cytosine permease (2.A.39) family.</text>
</comment>
<dbReference type="EMBL" id="BTGC01000001">
    <property type="protein sequence ID" value="GMM49231.1"/>
    <property type="molecule type" value="Genomic_DNA"/>
</dbReference>
<evidence type="ECO:0000313" key="9">
    <source>
        <dbReference type="Proteomes" id="UP001362899"/>
    </source>
</evidence>
<dbReference type="CDD" id="cd11482">
    <property type="entry name" value="SLC-NCS1sbd_NRT1-like"/>
    <property type="match status" value="1"/>
</dbReference>
<comment type="subcellular location">
    <subcellularLocation>
        <location evidence="1">Membrane</location>
        <topology evidence="1">Multi-pass membrane protein</topology>
    </subcellularLocation>
</comment>
<feature type="region of interest" description="Disordered" evidence="6">
    <location>
        <begin position="633"/>
        <end position="671"/>
    </location>
</feature>
<evidence type="ECO:0000256" key="3">
    <source>
        <dbReference type="ARBA" id="ARBA00022692"/>
    </source>
</evidence>
<gene>
    <name evidence="8" type="ORF">DASB73_001890</name>
</gene>
<feature type="transmembrane region" description="Helical" evidence="7">
    <location>
        <begin position="580"/>
        <end position="600"/>
    </location>
</feature>
<evidence type="ECO:0000256" key="4">
    <source>
        <dbReference type="ARBA" id="ARBA00022989"/>
    </source>
</evidence>
<feature type="transmembrane region" description="Helical" evidence="7">
    <location>
        <begin position="296"/>
        <end position="317"/>
    </location>
</feature>
<dbReference type="Proteomes" id="UP001362899">
    <property type="component" value="Unassembled WGS sequence"/>
</dbReference>
<feature type="transmembrane region" description="Helical" evidence="7">
    <location>
        <begin position="378"/>
        <end position="407"/>
    </location>
</feature>
<dbReference type="GO" id="GO:0005886">
    <property type="term" value="C:plasma membrane"/>
    <property type="evidence" value="ECO:0007669"/>
    <property type="project" value="TreeGrafter"/>
</dbReference>
<dbReference type="AlphaFoldDB" id="A0AAV5RCD9"/>
<feature type="compositionally biased region" description="Polar residues" evidence="6">
    <location>
        <begin position="656"/>
        <end position="668"/>
    </location>
</feature>
<evidence type="ECO:0000256" key="1">
    <source>
        <dbReference type="ARBA" id="ARBA00004141"/>
    </source>
</evidence>
<feature type="transmembrane region" description="Helical" evidence="7">
    <location>
        <begin position="270"/>
        <end position="289"/>
    </location>
</feature>
<comment type="caution">
    <text evidence="8">The sequence shown here is derived from an EMBL/GenBank/DDBJ whole genome shotgun (WGS) entry which is preliminary data.</text>
</comment>
<keyword evidence="5 7" id="KW-0472">Membrane</keyword>
<dbReference type="PANTHER" id="PTHR30618:SF2">
    <property type="entry name" value="ALLANTOIN PERMEASE-RELATED"/>
    <property type="match status" value="1"/>
</dbReference>
<protein>
    <submittedName>
        <fullName evidence="8">Allantoin permease</fullName>
    </submittedName>
</protein>
<feature type="transmembrane region" description="Helical" evidence="7">
    <location>
        <begin position="427"/>
        <end position="446"/>
    </location>
</feature>
<dbReference type="GO" id="GO:0015205">
    <property type="term" value="F:nucleobase transmembrane transporter activity"/>
    <property type="evidence" value="ECO:0007669"/>
    <property type="project" value="TreeGrafter"/>
</dbReference>
<feature type="transmembrane region" description="Helical" evidence="7">
    <location>
        <begin position="467"/>
        <end position="485"/>
    </location>
</feature>
<reference evidence="8 9" key="1">
    <citation type="journal article" date="2023" name="Elife">
        <title>Identification of key yeast species and microbe-microbe interactions impacting larval growth of Drosophila in the wild.</title>
        <authorList>
            <person name="Mure A."/>
            <person name="Sugiura Y."/>
            <person name="Maeda R."/>
            <person name="Honda K."/>
            <person name="Sakurai N."/>
            <person name="Takahashi Y."/>
            <person name="Watada M."/>
            <person name="Katoh T."/>
            <person name="Gotoh A."/>
            <person name="Gotoh Y."/>
            <person name="Taniguchi I."/>
            <person name="Nakamura K."/>
            <person name="Hayashi T."/>
            <person name="Katayama T."/>
            <person name="Uemura T."/>
            <person name="Hattori Y."/>
        </authorList>
    </citation>
    <scope>NUCLEOTIDE SEQUENCE [LARGE SCALE GENOMIC DNA]</scope>
    <source>
        <strain evidence="8 9">SB-73</strain>
    </source>
</reference>
<accession>A0AAV5RCD9</accession>
<feature type="transmembrane region" description="Helical" evidence="7">
    <location>
        <begin position="337"/>
        <end position="357"/>
    </location>
</feature>
<dbReference type="Pfam" id="PF02133">
    <property type="entry name" value="Transp_cyt_pur"/>
    <property type="match status" value="1"/>
</dbReference>
<evidence type="ECO:0000256" key="5">
    <source>
        <dbReference type="ARBA" id="ARBA00023136"/>
    </source>
</evidence>
<feature type="transmembrane region" description="Helical" evidence="7">
    <location>
        <begin position="491"/>
        <end position="515"/>
    </location>
</feature>
<dbReference type="FunFam" id="1.10.4160.10:FF:000001">
    <property type="entry name" value="Uracil permease, putative"/>
    <property type="match status" value="1"/>
</dbReference>
<sequence>MAVFPLRMRKRKEKSMVYDENSSSFTSSDAGVDKNAAEFFDSATQSAYEGSVLDFSRSNRNDAYTDVQGGIVDPEQPLSKEELRNHPSLKMKFAYWRRHLGEFQAWVKLIELGSAEGLTISQQFLYNEDLRPVEEVRRKWKWYHFVNLWISDAINVNTWQIASTGMVAGLSWWETWIAVWIGYGLAGGFVAWSSKVGSYNHISFPVTCRSSFGIYGSLWPVLNRVVLACVWFSTQAWIMGQCVQLMLLSIFGLDVAKRIGENNLSGTGSFEFLCYFIAWVIHLPAIWFPPQTIRHLFTVKAFVAPISAFAFLIWALIKAHGAGSALSVKDTMNSSDRGWSFVYMTMSALSNYATLIVNAPDFSRFAKHPTSSQWSQAITIPFAFSITALIGLLVASTSGTLYGSILWNPLDVLRRFLDHQTAGNRGGVFMIAFGLAIAQLGTNICANSLSAGTDMTALLPKFTNIRRGGYICAMIALCICPWNFFASGATFTTYLSAYAIFLSSITGVILSDYMLRRGQYILMELYCGDSKRSRYMFGTRCGCNWRGFAAYLLALVPNMPGFAGAVGRTVPIGAQRLYDLNYLVGFFVAFILYFVFNMIAPPKGLDESVSTAKGMLLSRVWLEHDQDVESFDEDFRNGRNYSNLDTPDSPELPDMSPTNSSGCSGFDNSTEKGIDKDLYVTKVSSFS</sequence>
<proteinExistence type="inferred from homology"/>
<feature type="transmembrane region" description="Helical" evidence="7">
    <location>
        <begin position="225"/>
        <end position="250"/>
    </location>
</feature>
<dbReference type="InterPro" id="IPR001248">
    <property type="entry name" value="Pur-cyt_permease"/>
</dbReference>
<keyword evidence="9" id="KW-1185">Reference proteome</keyword>
<evidence type="ECO:0000256" key="7">
    <source>
        <dbReference type="SAM" id="Phobius"/>
    </source>
</evidence>
<keyword evidence="4 7" id="KW-1133">Transmembrane helix</keyword>
<dbReference type="InterPro" id="IPR045225">
    <property type="entry name" value="Uracil/uridine/allantoin_perm"/>
</dbReference>
<dbReference type="InterPro" id="IPR012681">
    <property type="entry name" value="NCS1"/>
</dbReference>
<evidence type="ECO:0000313" key="8">
    <source>
        <dbReference type="EMBL" id="GMM49231.1"/>
    </source>
</evidence>
<keyword evidence="3 7" id="KW-0812">Transmembrane</keyword>
<evidence type="ECO:0000256" key="2">
    <source>
        <dbReference type="ARBA" id="ARBA00008974"/>
    </source>
</evidence>
<dbReference type="PANTHER" id="PTHR30618">
    <property type="entry name" value="NCS1 FAMILY PURINE/PYRIMIDINE TRANSPORTER"/>
    <property type="match status" value="1"/>
</dbReference>
<evidence type="ECO:0000256" key="6">
    <source>
        <dbReference type="SAM" id="MobiDB-lite"/>
    </source>
</evidence>
<dbReference type="NCBIfam" id="TIGR00800">
    <property type="entry name" value="ncs1"/>
    <property type="match status" value="1"/>
</dbReference>
<organism evidence="8 9">
    <name type="scientific">Starmerella bacillaris</name>
    <name type="common">Yeast</name>
    <name type="synonym">Candida zemplinina</name>
    <dbReference type="NCBI Taxonomy" id="1247836"/>
    <lineage>
        <taxon>Eukaryota</taxon>
        <taxon>Fungi</taxon>
        <taxon>Dikarya</taxon>
        <taxon>Ascomycota</taxon>
        <taxon>Saccharomycotina</taxon>
        <taxon>Dipodascomycetes</taxon>
        <taxon>Dipodascales</taxon>
        <taxon>Trichomonascaceae</taxon>
        <taxon>Starmerella</taxon>
    </lineage>
</organism>